<dbReference type="SUPFAM" id="SSF48452">
    <property type="entry name" value="TPR-like"/>
    <property type="match status" value="1"/>
</dbReference>
<organism evidence="2 3">
    <name type="scientific">Sporisorium graminicola</name>
    <dbReference type="NCBI Taxonomy" id="280036"/>
    <lineage>
        <taxon>Eukaryota</taxon>
        <taxon>Fungi</taxon>
        <taxon>Dikarya</taxon>
        <taxon>Basidiomycota</taxon>
        <taxon>Ustilaginomycotina</taxon>
        <taxon>Ustilaginomycetes</taxon>
        <taxon>Ustilaginales</taxon>
        <taxon>Ustilaginaceae</taxon>
        <taxon>Sporisorium</taxon>
    </lineage>
</organism>
<evidence type="ECO:0000313" key="2">
    <source>
        <dbReference type="EMBL" id="TKY85542.1"/>
    </source>
</evidence>
<evidence type="ECO:0000313" key="3">
    <source>
        <dbReference type="Proteomes" id="UP000306050"/>
    </source>
</evidence>
<feature type="compositionally biased region" description="Low complexity" evidence="1">
    <location>
        <begin position="86"/>
        <end position="101"/>
    </location>
</feature>
<dbReference type="GeneID" id="40728599"/>
<protein>
    <recommendedName>
        <fullName evidence="4">Tetratricopeptide SHNi-TPR domain-containing protein</fullName>
    </recommendedName>
</protein>
<name>A0A4U7KRD0_9BASI</name>
<keyword evidence="3" id="KW-1185">Reference proteome</keyword>
<gene>
    <name evidence="2" type="ORF">EX895_005704</name>
</gene>
<dbReference type="Gene3D" id="1.25.40.10">
    <property type="entry name" value="Tetratricopeptide repeat domain"/>
    <property type="match status" value="1"/>
</dbReference>
<proteinExistence type="predicted"/>
<dbReference type="AlphaFoldDB" id="A0A4U7KRD0"/>
<dbReference type="RefSeq" id="XP_029737527.1">
    <property type="nucleotide sequence ID" value="XM_029886296.1"/>
</dbReference>
<feature type="region of interest" description="Disordered" evidence="1">
    <location>
        <begin position="80"/>
        <end position="110"/>
    </location>
</feature>
<dbReference type="PANTHER" id="PTHR46014:SF1">
    <property type="entry name" value="TETRATRICOPEPTIDE REPEAT PROTEIN 1"/>
    <property type="match status" value="1"/>
</dbReference>
<dbReference type="InterPro" id="IPR052769">
    <property type="entry name" value="TPR_domain_protein"/>
</dbReference>
<dbReference type="InterPro" id="IPR011990">
    <property type="entry name" value="TPR-like_helical_dom_sf"/>
</dbReference>
<sequence length="254" mass="27992">MSHMAIIQEAFISNEIHELKAEANRKFAAKDYDSALSIYLDILAKLPTRELAPATVAAEPSDDPQDSLKDLAQDDFHDAVSETDTASRPTPSSIASPSSETAEPETEEQEQVRLFRSVIYANIAASHLRLEQYRDAVKASNQSLLDQPNYVKALYRRAQANEHIGGWSGLSSALEDNKQLLTLPDLPPPTRSEVTASIKRLEPQAQQAAEKEKDEMIQKLKGLGDSILGNFGLSTSNFQFTQQPGGGYSMNFVR</sequence>
<accession>A0A4U7KRD0</accession>
<dbReference type="EMBL" id="SRRM01000020">
    <property type="protein sequence ID" value="TKY85542.1"/>
    <property type="molecule type" value="Genomic_DNA"/>
</dbReference>
<evidence type="ECO:0008006" key="4">
    <source>
        <dbReference type="Google" id="ProtNLM"/>
    </source>
</evidence>
<dbReference type="OrthoDB" id="1872379at2759"/>
<dbReference type="PANTHER" id="PTHR46014">
    <property type="entry name" value="TETRATRICOPEPTIDE REPEAT PROTEIN 1"/>
    <property type="match status" value="1"/>
</dbReference>
<reference evidence="2 3" key="1">
    <citation type="submission" date="2019-05" db="EMBL/GenBank/DDBJ databases">
        <title>Sporisorium graminicola CBS 10092 draft sequencing and annotation.</title>
        <authorList>
            <person name="Solano-Gonzalez S."/>
            <person name="Caddick M.X."/>
            <person name="Darby A."/>
        </authorList>
    </citation>
    <scope>NUCLEOTIDE SEQUENCE [LARGE SCALE GENOMIC DNA]</scope>
    <source>
        <strain evidence="2 3">CBS 10092</strain>
    </source>
</reference>
<dbReference type="KEGG" id="sgra:EX895_005704"/>
<evidence type="ECO:0000256" key="1">
    <source>
        <dbReference type="SAM" id="MobiDB-lite"/>
    </source>
</evidence>
<dbReference type="Proteomes" id="UP000306050">
    <property type="component" value="Chromosome SGRAM_7"/>
</dbReference>
<comment type="caution">
    <text evidence="2">The sequence shown here is derived from an EMBL/GenBank/DDBJ whole genome shotgun (WGS) entry which is preliminary data.</text>
</comment>